<feature type="region of interest" description="Disordered" evidence="1">
    <location>
        <begin position="1"/>
        <end position="103"/>
    </location>
</feature>
<reference evidence="2 3" key="1">
    <citation type="submission" date="2020-01" db="EMBL/GenBank/DDBJ databases">
        <title>Genome sequencing of strain KACC 21265.</title>
        <authorList>
            <person name="Heo J."/>
            <person name="Kim S.-J."/>
            <person name="Kim J.-S."/>
            <person name="Hong S.-B."/>
            <person name="Kwon S.-W."/>
        </authorList>
    </citation>
    <scope>NUCLEOTIDE SEQUENCE [LARGE SCALE GENOMIC DNA]</scope>
    <source>
        <strain evidence="2 3">KACC 21265</strain>
    </source>
</reference>
<dbReference type="RefSeq" id="WP_160551759.1">
    <property type="nucleotide sequence ID" value="NZ_CP047650.1"/>
</dbReference>
<evidence type="ECO:0000313" key="2">
    <source>
        <dbReference type="EMBL" id="QHI98242.1"/>
    </source>
</evidence>
<keyword evidence="3" id="KW-1185">Reference proteome</keyword>
<dbReference type="AlphaFoldDB" id="A0A857J5E6"/>
<dbReference type="Proteomes" id="UP000464787">
    <property type="component" value="Chromosome"/>
</dbReference>
<organism evidence="2 3">
    <name type="scientific">Xylophilus rhododendri</name>
    <dbReference type="NCBI Taxonomy" id="2697032"/>
    <lineage>
        <taxon>Bacteria</taxon>
        <taxon>Pseudomonadati</taxon>
        <taxon>Pseudomonadota</taxon>
        <taxon>Betaproteobacteria</taxon>
        <taxon>Burkholderiales</taxon>
        <taxon>Xylophilus</taxon>
    </lineage>
</organism>
<evidence type="ECO:0000313" key="3">
    <source>
        <dbReference type="Proteomes" id="UP000464787"/>
    </source>
</evidence>
<proteinExistence type="predicted"/>
<feature type="compositionally biased region" description="Basic and acidic residues" evidence="1">
    <location>
        <begin position="67"/>
        <end position="103"/>
    </location>
</feature>
<sequence length="103" mass="10936">MNEKPDRAKARTTPVDPAAEATRDAAPDRIGPSDSGQLPGGHAEGGSTGDQVAMNFDDDEVYSGTGRNERRGGTTHARGGDSGKLDKPVEELSRSNNPRERNF</sequence>
<evidence type="ECO:0000256" key="1">
    <source>
        <dbReference type="SAM" id="MobiDB-lite"/>
    </source>
</evidence>
<dbReference type="EMBL" id="CP047650">
    <property type="protein sequence ID" value="QHI98242.1"/>
    <property type="molecule type" value="Genomic_DNA"/>
</dbReference>
<feature type="compositionally biased region" description="Gly residues" evidence="1">
    <location>
        <begin position="38"/>
        <end position="48"/>
    </location>
</feature>
<name>A0A857J5E6_9BURK</name>
<accession>A0A857J5E6</accession>
<dbReference type="KEGG" id="xyk:GT347_09695"/>
<gene>
    <name evidence="2" type="ORF">GT347_09695</name>
</gene>
<protein>
    <submittedName>
        <fullName evidence="2">Uncharacterized protein</fullName>
    </submittedName>
</protein>